<dbReference type="STRING" id="425400.LS65_03810"/>
<sequence length="105" mass="12540">MALSIRTINDMQMICSVGKLKSYDAFLTFKIEIESMLKQFVAEHQLLRIYFIKAYPINSYVLGYLFKLHDIDKIKIEIVVDDLRLFMFFEEIDLIEFFQIKIMEA</sequence>
<gene>
    <name evidence="1" type="ORF">LS65_003505</name>
</gene>
<evidence type="ECO:0000313" key="1">
    <source>
        <dbReference type="EMBL" id="TLE02217.1"/>
    </source>
</evidence>
<name>A0A4U8TNX8_9HELI</name>
<dbReference type="GeneID" id="82321402"/>
<protein>
    <submittedName>
        <fullName evidence="1">Uncharacterized protein</fullName>
    </submittedName>
</protein>
<dbReference type="RefSeq" id="WP_034361388.1">
    <property type="nucleotide sequence ID" value="NZ_CAJUDB010000002.1"/>
</dbReference>
<keyword evidence="2" id="KW-1185">Reference proteome</keyword>
<accession>A0A4U8TNX8</accession>
<dbReference type="OrthoDB" id="5326171at2"/>
<comment type="caution">
    <text evidence="1">The sequence shown here is derived from an EMBL/GenBank/DDBJ whole genome shotgun (WGS) entry which is preliminary data.</text>
</comment>
<organism evidence="1 2">
    <name type="scientific">Helicobacter japonicus</name>
    <dbReference type="NCBI Taxonomy" id="425400"/>
    <lineage>
        <taxon>Bacteria</taxon>
        <taxon>Pseudomonadati</taxon>
        <taxon>Campylobacterota</taxon>
        <taxon>Epsilonproteobacteria</taxon>
        <taxon>Campylobacterales</taxon>
        <taxon>Helicobacteraceae</taxon>
        <taxon>Helicobacter</taxon>
    </lineage>
</organism>
<proteinExistence type="predicted"/>
<reference evidence="1 2" key="1">
    <citation type="journal article" date="2014" name="Genome Announc.">
        <title>Draft genome sequences of eight enterohepatic helicobacter species isolated from both laboratory and wild rodents.</title>
        <authorList>
            <person name="Sheh A."/>
            <person name="Shen Z."/>
            <person name="Fox J.G."/>
        </authorList>
    </citation>
    <scope>NUCLEOTIDE SEQUENCE [LARGE SCALE GENOMIC DNA]</scope>
    <source>
        <strain evidence="1 2">MIT 01-6451</strain>
    </source>
</reference>
<dbReference type="EMBL" id="JRMQ02000003">
    <property type="protein sequence ID" value="TLE02217.1"/>
    <property type="molecule type" value="Genomic_DNA"/>
</dbReference>
<evidence type="ECO:0000313" key="2">
    <source>
        <dbReference type="Proteomes" id="UP000029707"/>
    </source>
</evidence>
<dbReference type="AlphaFoldDB" id="A0A4U8TNX8"/>
<dbReference type="Proteomes" id="UP000029707">
    <property type="component" value="Unassembled WGS sequence"/>
</dbReference>